<dbReference type="InterPro" id="IPR036220">
    <property type="entry name" value="UDP-Glc/GDP-Man_DH_C_sf"/>
</dbReference>
<keyword evidence="3" id="KW-0520">NAD</keyword>
<feature type="domain" description="UDP-glucose/GDP-mannose dehydrogenase C-terminal" evidence="5">
    <location>
        <begin position="313"/>
        <end position="416"/>
    </location>
</feature>
<dbReference type="InterPro" id="IPR014026">
    <property type="entry name" value="UDP-Glc/GDP-Man_DH_dimer"/>
</dbReference>
<dbReference type="Gene3D" id="3.40.50.720">
    <property type="entry name" value="NAD(P)-binding Rossmann-like Domain"/>
    <property type="match status" value="2"/>
</dbReference>
<dbReference type="GO" id="GO:0016628">
    <property type="term" value="F:oxidoreductase activity, acting on the CH-CH group of donors, NAD or NADP as acceptor"/>
    <property type="evidence" value="ECO:0007669"/>
    <property type="project" value="InterPro"/>
</dbReference>
<dbReference type="InterPro" id="IPR001732">
    <property type="entry name" value="UDP-Glc/GDP-Man_DH_N"/>
</dbReference>
<dbReference type="Pfam" id="PF00984">
    <property type="entry name" value="UDPG_MGDP_dh"/>
    <property type="match status" value="1"/>
</dbReference>
<comment type="caution">
    <text evidence="6">The sequence shown here is derived from an EMBL/GenBank/DDBJ whole genome shotgun (WGS) entry which is preliminary data.</text>
</comment>
<gene>
    <name evidence="6" type="primary">wbpA</name>
    <name evidence="6" type="ORF">PsAD2_02163</name>
</gene>
<dbReference type="SUPFAM" id="SSF52413">
    <property type="entry name" value="UDP-glucose/GDP-mannose dehydrogenase C-terminal domain"/>
    <property type="match status" value="1"/>
</dbReference>
<evidence type="ECO:0000256" key="2">
    <source>
        <dbReference type="ARBA" id="ARBA00023002"/>
    </source>
</evidence>
<dbReference type="PIRSF" id="PIRSF000124">
    <property type="entry name" value="UDPglc_GDPman_dh"/>
    <property type="match status" value="1"/>
</dbReference>
<dbReference type="RefSeq" id="WP_068005714.1">
    <property type="nucleotide sequence ID" value="NZ_FOFM01000008.1"/>
</dbReference>
<dbReference type="SUPFAM" id="SSF48179">
    <property type="entry name" value="6-phosphogluconate dehydrogenase C-terminal domain-like"/>
    <property type="match status" value="1"/>
</dbReference>
<dbReference type="OrthoDB" id="9803238at2"/>
<dbReference type="SMART" id="SM00984">
    <property type="entry name" value="UDPG_MGDP_dh_C"/>
    <property type="match status" value="1"/>
</dbReference>
<dbReference type="Pfam" id="PF03721">
    <property type="entry name" value="UDPG_MGDP_dh_N"/>
    <property type="match status" value="1"/>
</dbReference>
<dbReference type="AlphaFoldDB" id="A0A165YPP6"/>
<dbReference type="InterPro" id="IPR028359">
    <property type="entry name" value="UDP_ManNAc/GlcNAc_DH"/>
</dbReference>
<evidence type="ECO:0000313" key="6">
    <source>
        <dbReference type="EMBL" id="KZL19105.1"/>
    </source>
</evidence>
<accession>A0A165YPP6</accession>
<dbReference type="STRING" id="989403.SAMN05421798_10879"/>
<keyword evidence="2 6" id="KW-0560">Oxidoreductase</keyword>
<protein>
    <submittedName>
        <fullName evidence="6">UDP-N-acetyl-D-glucosamine 6-dehydrogenase</fullName>
        <ecNumber evidence="6">1.1.1.136</ecNumber>
    </submittedName>
</protein>
<evidence type="ECO:0000256" key="1">
    <source>
        <dbReference type="ARBA" id="ARBA00006601"/>
    </source>
</evidence>
<dbReference type="PANTHER" id="PTHR43491:SF2">
    <property type="entry name" value="UDP-N-ACETYL-D-MANNOSAMINE DEHYDROGENASE"/>
    <property type="match status" value="1"/>
</dbReference>
<dbReference type="PIRSF" id="PIRSF500136">
    <property type="entry name" value="UDP_ManNAc_DH"/>
    <property type="match status" value="1"/>
</dbReference>
<evidence type="ECO:0000256" key="4">
    <source>
        <dbReference type="PIRNR" id="PIRNR000124"/>
    </source>
</evidence>
<dbReference type="InterPro" id="IPR017476">
    <property type="entry name" value="UDP-Glc/GDP-Man"/>
</dbReference>
<dbReference type="SUPFAM" id="SSF51735">
    <property type="entry name" value="NAD(P)-binding Rossmann-fold domains"/>
    <property type="match status" value="1"/>
</dbReference>
<dbReference type="Proteomes" id="UP000076577">
    <property type="component" value="Unassembled WGS sequence"/>
</dbReference>
<dbReference type="Pfam" id="PF03720">
    <property type="entry name" value="UDPG_MGDP_dh_C"/>
    <property type="match status" value="1"/>
</dbReference>
<name>A0A165YPP6_9HYPH</name>
<dbReference type="GO" id="GO:0047004">
    <property type="term" value="F:UDP-N-acetylglucosamine 6-dehydrogenase activity"/>
    <property type="evidence" value="ECO:0007669"/>
    <property type="project" value="UniProtKB-EC"/>
</dbReference>
<evidence type="ECO:0000259" key="5">
    <source>
        <dbReference type="SMART" id="SM00984"/>
    </source>
</evidence>
<dbReference type="NCBIfam" id="TIGR03026">
    <property type="entry name" value="NDP-sugDHase"/>
    <property type="match status" value="1"/>
</dbReference>
<keyword evidence="7" id="KW-1185">Reference proteome</keyword>
<evidence type="ECO:0000313" key="7">
    <source>
        <dbReference type="Proteomes" id="UP000076577"/>
    </source>
</evidence>
<comment type="similarity">
    <text evidence="1 4">Belongs to the UDP-glucose/GDP-mannose dehydrogenase family.</text>
</comment>
<organism evidence="6 7">
    <name type="scientific">Pseudovibrio axinellae</name>
    <dbReference type="NCBI Taxonomy" id="989403"/>
    <lineage>
        <taxon>Bacteria</taxon>
        <taxon>Pseudomonadati</taxon>
        <taxon>Pseudomonadota</taxon>
        <taxon>Alphaproteobacteria</taxon>
        <taxon>Hyphomicrobiales</taxon>
        <taxon>Stappiaceae</taxon>
        <taxon>Pseudovibrio</taxon>
    </lineage>
</organism>
<dbReference type="InterPro" id="IPR014027">
    <property type="entry name" value="UDP-Glc/GDP-Man_DH_C"/>
</dbReference>
<dbReference type="EC" id="1.1.1.136" evidence="6"/>
<sequence>MEEVVSVVGLGYVGLPLACALAHAGIKTIGYDIDRCRVRELLNGHDRTSSVGKTAINSKNLTLTDSAPDIRQARVHIVTVPTPINPSKRPDLGPLKSASKTVGAFMKPNDIVVFESTVYPGATEEIAVPLLQRESGLCYQRDFQVGYSPERINPGDKKHTISNLLKIVSASSEEALDTLTQLYSKIVKAGIYKAPSIKVAEAAKVIENTQRDLNIALMNELSMLFHAMDIDTHDVLEGASTKWNFLPFSPGLVGGHCIGVDPYYLTDKAHQLGFSPRVILAGRGTNEEMSRFIATEVIQKCVQLARPMPPRIAVLGITYKKDVPDTRNSKVIDLIKELERFGARVFVVDPLADPQHTKDHFAIELSDQDTPVECDAVILAVPHSAFFEKDDPWQLMERYLSAENVLVADLHCLLDRKKTPQHVVLWRL</sequence>
<dbReference type="GO" id="GO:0000271">
    <property type="term" value="P:polysaccharide biosynthetic process"/>
    <property type="evidence" value="ECO:0007669"/>
    <property type="project" value="InterPro"/>
</dbReference>
<dbReference type="GO" id="GO:0051287">
    <property type="term" value="F:NAD binding"/>
    <property type="evidence" value="ECO:0007669"/>
    <property type="project" value="InterPro"/>
</dbReference>
<evidence type="ECO:0000256" key="3">
    <source>
        <dbReference type="ARBA" id="ARBA00023027"/>
    </source>
</evidence>
<dbReference type="EMBL" id="LMCB01000016">
    <property type="protein sequence ID" value="KZL19105.1"/>
    <property type="molecule type" value="Genomic_DNA"/>
</dbReference>
<dbReference type="PATRIC" id="fig|989403.3.peg.2309"/>
<dbReference type="InterPro" id="IPR008927">
    <property type="entry name" value="6-PGluconate_DH-like_C_sf"/>
</dbReference>
<reference evidence="6 7" key="1">
    <citation type="journal article" date="2016" name="Front. Microbiol.">
        <title>Comparative Genomic Analysis Reveals a Diverse Repertoire of Genes Involved in Prokaryote-Eukaryote Interactions within the Pseudovibrio Genus.</title>
        <authorList>
            <person name="Romano S."/>
            <person name="Fernandez-Guerra A."/>
            <person name="Reen F.J."/>
            <person name="Glockner F.O."/>
            <person name="Crowley S.P."/>
            <person name="O'Sullivan O."/>
            <person name="Cotter P.D."/>
            <person name="Adams C."/>
            <person name="Dobson A.D."/>
            <person name="O'Gara F."/>
        </authorList>
    </citation>
    <scope>NUCLEOTIDE SEQUENCE [LARGE SCALE GENOMIC DNA]</scope>
    <source>
        <strain evidence="6 7">Ad2</strain>
    </source>
</reference>
<proteinExistence type="inferred from homology"/>
<dbReference type="InterPro" id="IPR036291">
    <property type="entry name" value="NAD(P)-bd_dom_sf"/>
</dbReference>
<dbReference type="PANTHER" id="PTHR43491">
    <property type="entry name" value="UDP-N-ACETYL-D-MANNOSAMINE DEHYDROGENASE"/>
    <property type="match status" value="1"/>
</dbReference>